<dbReference type="PROSITE" id="PS00108">
    <property type="entry name" value="PROTEIN_KINASE_ST"/>
    <property type="match status" value="1"/>
</dbReference>
<dbReference type="Pfam" id="PF07714">
    <property type="entry name" value="PK_Tyr_Ser-Thr"/>
    <property type="match status" value="1"/>
</dbReference>
<dbReference type="CDD" id="cd13999">
    <property type="entry name" value="STKc_MAP3K-like"/>
    <property type="match status" value="1"/>
</dbReference>
<dbReference type="InterPro" id="IPR013783">
    <property type="entry name" value="Ig-like_fold"/>
</dbReference>
<name>A0AB34K9A9_PRYPA</name>
<dbReference type="SMART" id="SM00060">
    <property type="entry name" value="FN3"/>
    <property type="match status" value="6"/>
</dbReference>
<feature type="compositionally biased region" description="Basic and acidic residues" evidence="7">
    <location>
        <begin position="339"/>
        <end position="352"/>
    </location>
</feature>
<feature type="domain" description="Fibronectin type-III" evidence="9">
    <location>
        <begin position="581"/>
        <end position="689"/>
    </location>
</feature>
<feature type="region of interest" description="Disordered" evidence="7">
    <location>
        <begin position="1035"/>
        <end position="1073"/>
    </location>
</feature>
<dbReference type="PRINTS" id="PR00109">
    <property type="entry name" value="TYRKINASE"/>
</dbReference>
<gene>
    <name evidence="10" type="ORF">AB1Y20_001792</name>
</gene>
<dbReference type="Proteomes" id="UP001515480">
    <property type="component" value="Unassembled WGS sequence"/>
</dbReference>
<feature type="compositionally biased region" description="Low complexity" evidence="7">
    <location>
        <begin position="229"/>
        <end position="240"/>
    </location>
</feature>
<dbReference type="InterPro" id="IPR011009">
    <property type="entry name" value="Kinase-like_dom_sf"/>
</dbReference>
<keyword evidence="3 6" id="KW-0547">Nucleotide-binding</keyword>
<organism evidence="10 11">
    <name type="scientific">Prymnesium parvum</name>
    <name type="common">Toxic golden alga</name>
    <dbReference type="NCBI Taxonomy" id="97485"/>
    <lineage>
        <taxon>Eukaryota</taxon>
        <taxon>Haptista</taxon>
        <taxon>Haptophyta</taxon>
        <taxon>Prymnesiophyceae</taxon>
        <taxon>Prymnesiales</taxon>
        <taxon>Prymnesiaceae</taxon>
        <taxon>Prymnesium</taxon>
    </lineage>
</organism>
<dbReference type="PANTHER" id="PTHR44329">
    <property type="entry name" value="SERINE/THREONINE-PROTEIN KINASE TNNI3K-RELATED"/>
    <property type="match status" value="1"/>
</dbReference>
<dbReference type="InterPro" id="IPR001245">
    <property type="entry name" value="Ser-Thr/Tyr_kinase_cat_dom"/>
</dbReference>
<evidence type="ECO:0008006" key="12">
    <source>
        <dbReference type="Google" id="ProtNLM"/>
    </source>
</evidence>
<keyword evidence="5 6" id="KW-0067">ATP-binding</keyword>
<dbReference type="GO" id="GO:0005524">
    <property type="term" value="F:ATP binding"/>
    <property type="evidence" value="ECO:0007669"/>
    <property type="project" value="UniProtKB-UniRule"/>
</dbReference>
<evidence type="ECO:0000313" key="11">
    <source>
        <dbReference type="Proteomes" id="UP001515480"/>
    </source>
</evidence>
<protein>
    <recommendedName>
        <fullName evidence="12">Receptor protein-tyrosine kinase</fullName>
    </recommendedName>
</protein>
<dbReference type="InterPro" id="IPR017441">
    <property type="entry name" value="Protein_kinase_ATP_BS"/>
</dbReference>
<feature type="domain" description="Fibronectin type-III" evidence="9">
    <location>
        <begin position="813"/>
        <end position="907"/>
    </location>
</feature>
<feature type="domain" description="Fibronectin type-III" evidence="9">
    <location>
        <begin position="476"/>
        <end position="577"/>
    </location>
</feature>
<keyword evidence="1" id="KW-0723">Serine/threonine-protein kinase</keyword>
<feature type="compositionally biased region" description="Polar residues" evidence="7">
    <location>
        <begin position="104"/>
        <end position="114"/>
    </location>
</feature>
<feature type="region of interest" description="Disordered" evidence="7">
    <location>
        <begin position="744"/>
        <end position="764"/>
    </location>
</feature>
<dbReference type="Gene3D" id="2.60.40.10">
    <property type="entry name" value="Immunoglobulins"/>
    <property type="match status" value="6"/>
</dbReference>
<feature type="compositionally biased region" description="Low complexity" evidence="7">
    <location>
        <begin position="268"/>
        <end position="281"/>
    </location>
</feature>
<feature type="compositionally biased region" description="Basic and acidic residues" evidence="7">
    <location>
        <begin position="1553"/>
        <end position="1575"/>
    </location>
</feature>
<dbReference type="PROSITE" id="PS50011">
    <property type="entry name" value="PROTEIN_KINASE_DOM"/>
    <property type="match status" value="1"/>
</dbReference>
<feature type="binding site" evidence="6">
    <location>
        <position position="1280"/>
    </location>
    <ligand>
        <name>ATP</name>
        <dbReference type="ChEBI" id="CHEBI:30616"/>
    </ligand>
</feature>
<dbReference type="Pfam" id="PF00041">
    <property type="entry name" value="fn3"/>
    <property type="match status" value="2"/>
</dbReference>
<keyword evidence="11" id="KW-1185">Reference proteome</keyword>
<dbReference type="SMART" id="SM00220">
    <property type="entry name" value="S_TKc"/>
    <property type="match status" value="1"/>
</dbReference>
<feature type="compositionally biased region" description="Basic and acidic residues" evidence="7">
    <location>
        <begin position="1533"/>
        <end position="1544"/>
    </location>
</feature>
<dbReference type="InterPro" id="IPR003961">
    <property type="entry name" value="FN3_dom"/>
</dbReference>
<feature type="compositionally biased region" description="Low complexity" evidence="7">
    <location>
        <begin position="143"/>
        <end position="156"/>
    </location>
</feature>
<reference evidence="10 11" key="1">
    <citation type="journal article" date="2024" name="Science">
        <title>Giant polyketide synthase enzymes in the biosynthesis of giant marine polyether toxins.</title>
        <authorList>
            <person name="Fallon T.R."/>
            <person name="Shende V.V."/>
            <person name="Wierzbicki I.H."/>
            <person name="Pendleton A.L."/>
            <person name="Watervoot N.F."/>
            <person name="Auber R.P."/>
            <person name="Gonzalez D.J."/>
            <person name="Wisecaver J.H."/>
            <person name="Moore B.S."/>
        </authorList>
    </citation>
    <scope>NUCLEOTIDE SEQUENCE [LARGE SCALE GENOMIC DNA]</scope>
    <source>
        <strain evidence="10 11">12B1</strain>
    </source>
</reference>
<evidence type="ECO:0000256" key="5">
    <source>
        <dbReference type="ARBA" id="ARBA00022840"/>
    </source>
</evidence>
<evidence type="ECO:0000256" key="4">
    <source>
        <dbReference type="ARBA" id="ARBA00022777"/>
    </source>
</evidence>
<feature type="compositionally biased region" description="Basic and acidic residues" evidence="7">
    <location>
        <begin position="21"/>
        <end position="30"/>
    </location>
</feature>
<feature type="compositionally biased region" description="Low complexity" evidence="7">
    <location>
        <begin position="747"/>
        <end position="760"/>
    </location>
</feature>
<dbReference type="InterPro" id="IPR051681">
    <property type="entry name" value="Ser/Thr_Kinases-Pseudokinases"/>
</dbReference>
<evidence type="ECO:0000313" key="10">
    <source>
        <dbReference type="EMBL" id="KAL1530901.1"/>
    </source>
</evidence>
<feature type="domain" description="Protein kinase" evidence="8">
    <location>
        <begin position="1249"/>
        <end position="1513"/>
    </location>
</feature>
<dbReference type="GO" id="GO:0004674">
    <property type="term" value="F:protein serine/threonine kinase activity"/>
    <property type="evidence" value="ECO:0007669"/>
    <property type="project" value="UniProtKB-KW"/>
</dbReference>
<dbReference type="PROSITE" id="PS00107">
    <property type="entry name" value="PROTEIN_KINASE_ATP"/>
    <property type="match status" value="1"/>
</dbReference>
<dbReference type="CDD" id="cd00063">
    <property type="entry name" value="FN3"/>
    <property type="match status" value="4"/>
</dbReference>
<keyword evidence="4" id="KW-0418">Kinase</keyword>
<evidence type="ECO:0000259" key="8">
    <source>
        <dbReference type="PROSITE" id="PS50011"/>
    </source>
</evidence>
<feature type="region of interest" description="Disordered" evidence="7">
    <location>
        <begin position="1533"/>
        <end position="1617"/>
    </location>
</feature>
<dbReference type="PROSITE" id="PS50853">
    <property type="entry name" value="FN3"/>
    <property type="match status" value="4"/>
</dbReference>
<evidence type="ECO:0000256" key="2">
    <source>
        <dbReference type="ARBA" id="ARBA00022679"/>
    </source>
</evidence>
<feature type="region of interest" description="Disordered" evidence="7">
    <location>
        <begin position="203"/>
        <end position="311"/>
    </location>
</feature>
<proteinExistence type="predicted"/>
<feature type="compositionally biased region" description="Polar residues" evidence="7">
    <location>
        <begin position="1608"/>
        <end position="1617"/>
    </location>
</feature>
<feature type="domain" description="Fibronectin type-III" evidence="9">
    <location>
        <begin position="693"/>
        <end position="809"/>
    </location>
</feature>
<dbReference type="Gene3D" id="1.10.510.10">
    <property type="entry name" value="Transferase(Phosphotransferase) domain 1"/>
    <property type="match status" value="1"/>
</dbReference>
<evidence type="ECO:0000256" key="1">
    <source>
        <dbReference type="ARBA" id="ARBA00022527"/>
    </source>
</evidence>
<feature type="region of interest" description="Disordered" evidence="7">
    <location>
        <begin position="1"/>
        <end position="178"/>
    </location>
</feature>
<evidence type="ECO:0000256" key="6">
    <source>
        <dbReference type="PROSITE-ProRule" id="PRU10141"/>
    </source>
</evidence>
<dbReference type="EMBL" id="JBGBPQ010000001">
    <property type="protein sequence ID" value="KAL1530901.1"/>
    <property type="molecule type" value="Genomic_DNA"/>
</dbReference>
<dbReference type="InterPro" id="IPR000719">
    <property type="entry name" value="Prot_kinase_dom"/>
</dbReference>
<dbReference type="InterPro" id="IPR036116">
    <property type="entry name" value="FN3_sf"/>
</dbReference>
<evidence type="ECO:0000259" key="9">
    <source>
        <dbReference type="PROSITE" id="PS50853"/>
    </source>
</evidence>
<dbReference type="InterPro" id="IPR008271">
    <property type="entry name" value="Ser/Thr_kinase_AS"/>
</dbReference>
<dbReference type="FunFam" id="3.30.200.20:FF:000180">
    <property type="entry name" value="serine/threonine-protein kinase STY46-like"/>
    <property type="match status" value="1"/>
</dbReference>
<dbReference type="Gene3D" id="3.30.200.20">
    <property type="entry name" value="Phosphorylase Kinase, domain 1"/>
    <property type="match status" value="1"/>
</dbReference>
<evidence type="ECO:0000256" key="3">
    <source>
        <dbReference type="ARBA" id="ARBA00022741"/>
    </source>
</evidence>
<comment type="caution">
    <text evidence="10">The sequence shown here is derived from an EMBL/GenBank/DDBJ whole genome shotgun (WGS) entry which is preliminary data.</text>
</comment>
<accession>A0AB34K9A9</accession>
<keyword evidence="2" id="KW-0808">Transferase</keyword>
<feature type="region of interest" description="Disordered" evidence="7">
    <location>
        <begin position="335"/>
        <end position="354"/>
    </location>
</feature>
<dbReference type="SUPFAM" id="SSF56112">
    <property type="entry name" value="Protein kinase-like (PK-like)"/>
    <property type="match status" value="1"/>
</dbReference>
<sequence>MGCGASRWQPASNEGSPMLYRPDERSRSDGIESSGAKSNASLGAGGKPSPVLRPLLSPNVPDAALTSDPPALESEGCGGIALSLPESSAETVDHGRGVKPCRASNPQALPSSLLSAGGRRTRTSSRPQTADGQPVEPPVDGVDAASASDAPPQAEEQWPTNWAAVLRSPPPSAPAKVRCDMSGTVGGAQAASIFASPLAKKPLSCTLGAVPNGGSRAVSSPLRPVSLVPRSSHSRPTSSSCAEKDGAGAHCNKGSFRKEGQTPERNLTPTRRTSRPQSRPASRPPSRDSLPRQMAEAGVGATRARDAGVDDDSCEMRLSTINILRLSDNGIGEEMEEWSGEHAKRSSAHDAHSLGADESPALDCRLQCVQVGSTSLSLKLVPVLSDEPVNVADSDCHAFMFQLQLYRSADGSADGSFHEVYTGTSPCHEVRDLRPARAYRFRCRTQLQRSPRRRDPLVWSEWHEAVFTCDCAPPLQPHPLTLADNGAGSHTLRLLCTGLDGCGAAINCVRLEAQTGSIGMEETFYQSFPGVQPGSTMTILAARGLTPNSTYRMRARGGNRKGEGPWSASATFRTLPESAEPMAPPRAWSKSAHSVLLVWLAPGAGSSASAAAPSAALQYELQMTTNGGEDAPHSRGDEWRPVYFGRECKFEAINLEPATRYSFRLRAEGSGEMGGCGWSEPLVVLTDPYVPSAPEPPALVRRDGRNMHLEWIAPADNGRPLIHHELQVEPQGAMAPPRVFSIAHPPSATHSRTSAASHASDGGLKRGARVLGSATGLPPGSQCLFRVRAVNAVGAGPWSAPVRFCTESAPPEVPTHLAVQATGERWLRVGWQPVESSGGKLVQYELHVACSDTTTLTPRQLWSSSNENGCEVRDLRPDTSYVVYVRAYNDTGPSEWSEPLRARTATALVEPPPAPHVISKTSTTMQIGWSRRLETGGEGFAELTEETPYEEAITWELQMDGGIRCLMNSDGYEDQSWGDSRHMRLKGFEFDPSLVQNLLPVGSSAVAPEATSKQQETRAVARVEGRLQPAAPKLRSMSEENQGKGGLKLLDRKPSGTTARGQLPPLHARNGGQTSMADVGVAEEVMDEEVVEELQEDAHDGEFDTVMQGEPGLLVGLLGASLKEDMDEIADEIPEEVGHLADGLDDEDYRVDEEYHGEEPAEDYVQPADEYEADVPAGDGDVEQDGVHKYRLVYQGASRSFTITELSPACRYCFRLRYQLEEGSSGWSAILAAETDAADSAHRIDFEALSVFERLGEGAFSVVYRGTFNVDSQAQQVAVKRLKYQHLNDELVAKFNQEIAIISKVRHRNVVSFVGAVTEQPNLCVVMEFMEGGSLNQAIHKNKVELPLPRLLQIAMDVAQGCHYLHRQKPMIIHRDLKSQNILLTGDGVAKIADFGLSRFFQQDVASMTGQVGTPGWTAPEVFKHNSYNHKVDVYSFGVVLAECLSGEKPYAGMDAMQIAFATVYRNKRPPLPATVPAPLQKLISSCWDADPKKRPPFSRVIDSLRAIERIILKLELRERPRTLSAEVGRLPEELQERSRERASSSRQVPSAQRERAASRPKYAERGGPTEESTRAKGVTQRNASPDSVARVKRQLDRAASSAARAPNHSNAVSQSL</sequence>
<dbReference type="SUPFAM" id="SSF49265">
    <property type="entry name" value="Fibronectin type III"/>
    <property type="match status" value="3"/>
</dbReference>
<evidence type="ECO:0000256" key="7">
    <source>
        <dbReference type="SAM" id="MobiDB-lite"/>
    </source>
</evidence>